<evidence type="ECO:0000256" key="5">
    <source>
        <dbReference type="ARBA" id="ARBA00023204"/>
    </source>
</evidence>
<dbReference type="InterPro" id="IPR014048">
    <property type="entry name" value="MethylDNA_cys_MeTrfase_DNA-bd"/>
</dbReference>
<dbReference type="EMBL" id="CP093442">
    <property type="protein sequence ID" value="UOF02968.1"/>
    <property type="molecule type" value="Genomic_DNA"/>
</dbReference>
<dbReference type="CDD" id="cd06445">
    <property type="entry name" value="ATase"/>
    <property type="match status" value="1"/>
</dbReference>
<dbReference type="InterPro" id="IPR001497">
    <property type="entry name" value="MethylDNA_cys_MeTrfase_AS"/>
</dbReference>
<proteinExistence type="predicted"/>
<dbReference type="Pfam" id="PF01035">
    <property type="entry name" value="DNA_binding_1"/>
    <property type="match status" value="1"/>
</dbReference>
<evidence type="ECO:0000256" key="4">
    <source>
        <dbReference type="ARBA" id="ARBA00022763"/>
    </source>
</evidence>
<reference evidence="8" key="1">
    <citation type="submission" date="2022-03" db="EMBL/GenBank/DDBJ databases">
        <title>Genome Identification and Characterization of new species Bdellovibrio reynosense LBG001 sp. nov. from a Mexico soil sample.</title>
        <authorList>
            <person name="Camilli A."/>
            <person name="Ajao Y."/>
            <person name="Guo X."/>
        </authorList>
    </citation>
    <scope>NUCLEOTIDE SEQUENCE</scope>
    <source>
        <strain evidence="8">LBG001</strain>
    </source>
</reference>
<dbReference type="PANTHER" id="PTHR10815:SF13">
    <property type="entry name" value="METHYLATED-DNA--PROTEIN-CYSTEINE METHYLTRANSFERASE"/>
    <property type="match status" value="1"/>
</dbReference>
<keyword evidence="9" id="KW-1185">Reference proteome</keyword>
<feature type="domain" description="Methylated-DNA-[protein]-cysteine S-methyltransferase DNA binding" evidence="7">
    <location>
        <begin position="4"/>
        <end position="83"/>
    </location>
</feature>
<keyword evidence="5" id="KW-0234">DNA repair</keyword>
<dbReference type="InterPro" id="IPR036217">
    <property type="entry name" value="MethylDNA_cys_MeTrfase_DNAb"/>
</dbReference>
<evidence type="ECO:0000259" key="7">
    <source>
        <dbReference type="Pfam" id="PF01035"/>
    </source>
</evidence>
<keyword evidence="2" id="KW-0489">Methyltransferase</keyword>
<keyword evidence="3" id="KW-0808">Transferase</keyword>
<dbReference type="Proteomes" id="UP000830116">
    <property type="component" value="Chromosome"/>
</dbReference>
<sequence>MGTEFQVKVWLELTKIPSGKTLTYSEVAKKIRKPSAVRAVASAIAKNPICVWIPCHRVVGKGTSKLKYHYGPETKKQLLISEGAIA</sequence>
<protein>
    <submittedName>
        <fullName evidence="8">Methylated-DNA--[protein]-cysteine S-methyltransferase</fullName>
    </submittedName>
</protein>
<evidence type="ECO:0000313" key="9">
    <source>
        <dbReference type="Proteomes" id="UP000830116"/>
    </source>
</evidence>
<evidence type="ECO:0000313" key="8">
    <source>
        <dbReference type="EMBL" id="UOF02968.1"/>
    </source>
</evidence>
<evidence type="ECO:0000256" key="3">
    <source>
        <dbReference type="ARBA" id="ARBA00022679"/>
    </source>
</evidence>
<dbReference type="NCBIfam" id="TIGR00589">
    <property type="entry name" value="ogt"/>
    <property type="match status" value="1"/>
</dbReference>
<comment type="catalytic activity">
    <reaction evidence="6">
        <text>a 6-O-methyl-2'-deoxyguanosine in DNA + L-cysteinyl-[protein] = S-methyl-L-cysteinyl-[protein] + a 2'-deoxyguanosine in DNA</text>
        <dbReference type="Rhea" id="RHEA:24000"/>
        <dbReference type="Rhea" id="RHEA-COMP:10131"/>
        <dbReference type="Rhea" id="RHEA-COMP:10132"/>
        <dbReference type="Rhea" id="RHEA-COMP:11367"/>
        <dbReference type="Rhea" id="RHEA-COMP:11368"/>
        <dbReference type="ChEBI" id="CHEBI:29950"/>
        <dbReference type="ChEBI" id="CHEBI:82612"/>
        <dbReference type="ChEBI" id="CHEBI:85445"/>
        <dbReference type="ChEBI" id="CHEBI:85448"/>
        <dbReference type="EC" id="2.1.1.63"/>
    </reaction>
</comment>
<dbReference type="PROSITE" id="PS00374">
    <property type="entry name" value="MGMT"/>
    <property type="match status" value="1"/>
</dbReference>
<comment type="catalytic activity">
    <reaction evidence="1">
        <text>a 4-O-methyl-thymidine in DNA + L-cysteinyl-[protein] = a thymidine in DNA + S-methyl-L-cysteinyl-[protein]</text>
        <dbReference type="Rhea" id="RHEA:53428"/>
        <dbReference type="Rhea" id="RHEA-COMP:10131"/>
        <dbReference type="Rhea" id="RHEA-COMP:10132"/>
        <dbReference type="Rhea" id="RHEA-COMP:13555"/>
        <dbReference type="Rhea" id="RHEA-COMP:13556"/>
        <dbReference type="ChEBI" id="CHEBI:29950"/>
        <dbReference type="ChEBI" id="CHEBI:82612"/>
        <dbReference type="ChEBI" id="CHEBI:137386"/>
        <dbReference type="ChEBI" id="CHEBI:137387"/>
        <dbReference type="EC" id="2.1.1.63"/>
    </reaction>
</comment>
<dbReference type="SUPFAM" id="SSF46767">
    <property type="entry name" value="Methylated DNA-protein cysteine methyltransferase, C-terminal domain"/>
    <property type="match status" value="1"/>
</dbReference>
<dbReference type="InterPro" id="IPR036388">
    <property type="entry name" value="WH-like_DNA-bd_sf"/>
</dbReference>
<keyword evidence="4" id="KW-0227">DNA damage</keyword>
<accession>A0ABY4CHB1</accession>
<name>A0ABY4CHB1_9BACT</name>
<evidence type="ECO:0000256" key="2">
    <source>
        <dbReference type="ARBA" id="ARBA00022603"/>
    </source>
</evidence>
<dbReference type="Gene3D" id="1.10.10.10">
    <property type="entry name" value="Winged helix-like DNA-binding domain superfamily/Winged helix DNA-binding domain"/>
    <property type="match status" value="1"/>
</dbReference>
<evidence type="ECO:0000256" key="1">
    <source>
        <dbReference type="ARBA" id="ARBA00001286"/>
    </source>
</evidence>
<evidence type="ECO:0000256" key="6">
    <source>
        <dbReference type="ARBA" id="ARBA00049348"/>
    </source>
</evidence>
<dbReference type="PANTHER" id="PTHR10815">
    <property type="entry name" value="METHYLATED-DNA--PROTEIN-CYSTEINE METHYLTRANSFERASE"/>
    <property type="match status" value="1"/>
</dbReference>
<gene>
    <name evidence="8" type="ORF">MNR06_10065</name>
</gene>
<organism evidence="8 9">
    <name type="scientific">Bdellovibrio reynosensis</name>
    <dbReference type="NCBI Taxonomy" id="2835041"/>
    <lineage>
        <taxon>Bacteria</taxon>
        <taxon>Pseudomonadati</taxon>
        <taxon>Bdellovibrionota</taxon>
        <taxon>Bdellovibrionia</taxon>
        <taxon>Bdellovibrionales</taxon>
        <taxon>Pseudobdellovibrionaceae</taxon>
        <taxon>Bdellovibrio</taxon>
    </lineage>
</organism>